<feature type="region of interest" description="Disordered" evidence="1">
    <location>
        <begin position="1"/>
        <end position="64"/>
    </location>
</feature>
<comment type="caution">
    <text evidence="2">The sequence shown here is derived from an EMBL/GenBank/DDBJ whole genome shotgun (WGS) entry which is preliminary data.</text>
</comment>
<dbReference type="InterPro" id="IPR021858">
    <property type="entry name" value="Fun_TF"/>
</dbReference>
<evidence type="ECO:0000313" key="3">
    <source>
        <dbReference type="Proteomes" id="UP001345013"/>
    </source>
</evidence>
<dbReference type="PANTHER" id="PTHR47784:SF5">
    <property type="entry name" value="STEROL UPTAKE CONTROL PROTEIN 2"/>
    <property type="match status" value="1"/>
</dbReference>
<dbReference type="Pfam" id="PF11951">
    <property type="entry name" value="Fungal_trans_2"/>
    <property type="match status" value="1"/>
</dbReference>
<dbReference type="EMBL" id="JAVRRG010000235">
    <property type="protein sequence ID" value="KAK5075900.1"/>
    <property type="molecule type" value="Genomic_DNA"/>
</dbReference>
<dbReference type="Proteomes" id="UP001345013">
    <property type="component" value="Unassembled WGS sequence"/>
</dbReference>
<sequence>MPCSFLENAPTTPVSYNTPVSNGQHEQPTTGLASVIPNQNQGSSNAPTPGSLSDHVASPISPPQQTFSPLDLELIHYYSTQTYMTMTSKLTAHLVWRDVIFQEGLKHSFLLHALMATAALHKATHHAEDSEKHAAYIKVAFSYQNAALAGYIPALSSPSEDNAVALFTLSALLTIWLFGSKRLPEALNAVKLNTSPNFLPQMAKTSENEPTDFLEILTLVQGINAVVKQTIHWLWGSAIDPLLRPPNEAELPPVSPEVEVSFHKLRRRIMDASMIKAAQPGTAAGERTEIYLERLSALRKVSRARTVLEHDQQVFAWPVTSASPYIDLVRQRDPIAIALFILWAACFRCLDHLWWAKGWSYRLVKDASSLLDDNWADVLAWPRKEVGLE</sequence>
<name>A0ABR0JW10_9EURO</name>
<protein>
    <submittedName>
        <fullName evidence="2">Uncharacterized protein</fullName>
    </submittedName>
</protein>
<accession>A0ABR0JW10</accession>
<feature type="compositionally biased region" description="Polar residues" evidence="1">
    <location>
        <begin position="9"/>
        <end position="51"/>
    </location>
</feature>
<dbReference type="InterPro" id="IPR053157">
    <property type="entry name" value="Sterol_Uptake_Regulator"/>
</dbReference>
<reference evidence="2 3" key="1">
    <citation type="submission" date="2023-08" db="EMBL/GenBank/DDBJ databases">
        <title>Black Yeasts Isolated from many extreme environments.</title>
        <authorList>
            <person name="Coleine C."/>
            <person name="Stajich J.E."/>
            <person name="Selbmann L."/>
        </authorList>
    </citation>
    <scope>NUCLEOTIDE SEQUENCE [LARGE SCALE GENOMIC DNA]</scope>
    <source>
        <strain evidence="2 3">CCFEE 5885</strain>
    </source>
</reference>
<proteinExistence type="predicted"/>
<keyword evidence="3" id="KW-1185">Reference proteome</keyword>
<dbReference type="PANTHER" id="PTHR47784">
    <property type="entry name" value="STEROL UPTAKE CONTROL PROTEIN 2"/>
    <property type="match status" value="1"/>
</dbReference>
<evidence type="ECO:0000313" key="2">
    <source>
        <dbReference type="EMBL" id="KAK5075900.1"/>
    </source>
</evidence>
<evidence type="ECO:0000256" key="1">
    <source>
        <dbReference type="SAM" id="MobiDB-lite"/>
    </source>
</evidence>
<organism evidence="2 3">
    <name type="scientific">Lithohypha guttulata</name>
    <dbReference type="NCBI Taxonomy" id="1690604"/>
    <lineage>
        <taxon>Eukaryota</taxon>
        <taxon>Fungi</taxon>
        <taxon>Dikarya</taxon>
        <taxon>Ascomycota</taxon>
        <taxon>Pezizomycotina</taxon>
        <taxon>Eurotiomycetes</taxon>
        <taxon>Chaetothyriomycetidae</taxon>
        <taxon>Chaetothyriales</taxon>
        <taxon>Trichomeriaceae</taxon>
        <taxon>Lithohypha</taxon>
    </lineage>
</organism>
<gene>
    <name evidence="2" type="ORF">LTR24_009770</name>
</gene>